<sequence length="61" mass="6787">MNPGSLNDVESRVASAATWFNEGYCDSVSAAARKFGVPRARLRYRLEGRQPRKVALPPIRP</sequence>
<comment type="caution">
    <text evidence="1">The sequence shown here is derived from an EMBL/GenBank/DDBJ whole genome shotgun (WGS) entry which is preliminary data.</text>
</comment>
<reference evidence="1" key="1">
    <citation type="submission" date="2023-06" db="EMBL/GenBank/DDBJ databases">
        <title>Genome-scale phylogeny and comparative genomics of the fungal order Sordariales.</title>
        <authorList>
            <consortium name="Lawrence Berkeley National Laboratory"/>
            <person name="Hensen N."/>
            <person name="Bonometti L."/>
            <person name="Westerberg I."/>
            <person name="Brannstrom I.O."/>
            <person name="Guillou S."/>
            <person name="Cros-Aarteil S."/>
            <person name="Calhoun S."/>
            <person name="Haridas S."/>
            <person name="Kuo A."/>
            <person name="Mondo S."/>
            <person name="Pangilinan J."/>
            <person name="Riley R."/>
            <person name="LaButti K."/>
            <person name="Andreopoulos B."/>
            <person name="Lipzen A."/>
            <person name="Chen C."/>
            <person name="Yanf M."/>
            <person name="Daum C."/>
            <person name="Ng V."/>
            <person name="Clum A."/>
            <person name="Steindorff A."/>
            <person name="Ohm R."/>
            <person name="Martin F."/>
            <person name="Silar P."/>
            <person name="Natvig D."/>
            <person name="Lalanne C."/>
            <person name="Gautier V."/>
            <person name="Ament-velasquez S.L."/>
            <person name="Kruys A."/>
            <person name="Hutchinson M.I."/>
            <person name="Powell A.J."/>
            <person name="Barry K."/>
            <person name="Miller A.N."/>
            <person name="Grigoriev I.V."/>
            <person name="Debuchy R."/>
            <person name="Gladieux P."/>
            <person name="Thoren M.H."/>
            <person name="Johannesson H."/>
        </authorList>
    </citation>
    <scope>NUCLEOTIDE SEQUENCE</scope>
    <source>
        <strain evidence="1">SMH2392-1A</strain>
    </source>
</reference>
<organism evidence="1 2">
    <name type="scientific">Lasiosphaeria miniovina</name>
    <dbReference type="NCBI Taxonomy" id="1954250"/>
    <lineage>
        <taxon>Eukaryota</taxon>
        <taxon>Fungi</taxon>
        <taxon>Dikarya</taxon>
        <taxon>Ascomycota</taxon>
        <taxon>Pezizomycotina</taxon>
        <taxon>Sordariomycetes</taxon>
        <taxon>Sordariomycetidae</taxon>
        <taxon>Sordariales</taxon>
        <taxon>Lasiosphaeriaceae</taxon>
        <taxon>Lasiosphaeria</taxon>
    </lineage>
</organism>
<evidence type="ECO:0000313" key="1">
    <source>
        <dbReference type="EMBL" id="KAK0713559.1"/>
    </source>
</evidence>
<dbReference type="EMBL" id="JAUIRO010000005">
    <property type="protein sequence ID" value="KAK0713559.1"/>
    <property type="molecule type" value="Genomic_DNA"/>
</dbReference>
<dbReference type="AlphaFoldDB" id="A0AA40AD37"/>
<dbReference type="Proteomes" id="UP001172101">
    <property type="component" value="Unassembled WGS sequence"/>
</dbReference>
<keyword evidence="2" id="KW-1185">Reference proteome</keyword>
<proteinExistence type="predicted"/>
<name>A0AA40AD37_9PEZI</name>
<dbReference type="InterPro" id="IPR009057">
    <property type="entry name" value="Homeodomain-like_sf"/>
</dbReference>
<protein>
    <recommendedName>
        <fullName evidence="3">HTH psq-type domain-containing protein</fullName>
    </recommendedName>
</protein>
<evidence type="ECO:0008006" key="3">
    <source>
        <dbReference type="Google" id="ProtNLM"/>
    </source>
</evidence>
<evidence type="ECO:0000313" key="2">
    <source>
        <dbReference type="Proteomes" id="UP001172101"/>
    </source>
</evidence>
<dbReference type="GeneID" id="85325616"/>
<gene>
    <name evidence="1" type="ORF">B0T26DRAFT_717781</name>
</gene>
<accession>A0AA40AD37</accession>
<dbReference type="RefSeq" id="XP_060294882.1">
    <property type="nucleotide sequence ID" value="XM_060442346.1"/>
</dbReference>
<dbReference type="SUPFAM" id="SSF46689">
    <property type="entry name" value="Homeodomain-like"/>
    <property type="match status" value="1"/>
</dbReference>